<comment type="caution">
    <text evidence="3">The sequence shown here is derived from an EMBL/GenBank/DDBJ whole genome shotgun (WGS) entry which is preliminary data.</text>
</comment>
<keyword evidence="1 3" id="KW-0808">Transferase</keyword>
<evidence type="ECO:0000259" key="2">
    <source>
        <dbReference type="Pfam" id="PF13649"/>
    </source>
</evidence>
<dbReference type="PANTHER" id="PTHR43861">
    <property type="entry name" value="TRANS-ACONITATE 2-METHYLTRANSFERASE-RELATED"/>
    <property type="match status" value="1"/>
</dbReference>
<keyword evidence="4" id="KW-1185">Reference proteome</keyword>
<dbReference type="InterPro" id="IPR029063">
    <property type="entry name" value="SAM-dependent_MTases_sf"/>
</dbReference>
<evidence type="ECO:0000313" key="4">
    <source>
        <dbReference type="Proteomes" id="UP000480185"/>
    </source>
</evidence>
<proteinExistence type="predicted"/>
<gene>
    <name evidence="3" type="ORF">GH754_10015</name>
</gene>
<evidence type="ECO:0000313" key="3">
    <source>
        <dbReference type="EMBL" id="MRG86661.1"/>
    </source>
</evidence>
<dbReference type="GO" id="GO:0008168">
    <property type="term" value="F:methyltransferase activity"/>
    <property type="evidence" value="ECO:0007669"/>
    <property type="project" value="UniProtKB-KW"/>
</dbReference>
<protein>
    <submittedName>
        <fullName evidence="3">Methyltransferase domain-containing protein</fullName>
    </submittedName>
</protein>
<dbReference type="CDD" id="cd02440">
    <property type="entry name" value="AdoMet_MTases"/>
    <property type="match status" value="1"/>
</dbReference>
<dbReference type="Gene3D" id="3.40.50.150">
    <property type="entry name" value="Vaccinia Virus protein VP39"/>
    <property type="match status" value="1"/>
</dbReference>
<evidence type="ECO:0000256" key="1">
    <source>
        <dbReference type="ARBA" id="ARBA00022679"/>
    </source>
</evidence>
<feature type="domain" description="Methyltransferase" evidence="2">
    <location>
        <begin position="40"/>
        <end position="135"/>
    </location>
</feature>
<accession>A0A6G1X6M9</accession>
<name>A0A6G1X6M9_9BACI</name>
<organism evidence="3 4">
    <name type="scientific">Salinibacillus xinjiangensis</name>
    <dbReference type="NCBI Taxonomy" id="1229268"/>
    <lineage>
        <taxon>Bacteria</taxon>
        <taxon>Bacillati</taxon>
        <taxon>Bacillota</taxon>
        <taxon>Bacilli</taxon>
        <taxon>Bacillales</taxon>
        <taxon>Bacillaceae</taxon>
        <taxon>Salinibacillus</taxon>
    </lineage>
</organism>
<dbReference type="OrthoDB" id="9811589at2"/>
<sequence>MTYQSFAHYYDQLMDQAPYEQWLYFTQTIIKQYQSKTTSILDLGCGTGEISARLAKSGYDVTGVDLSSEMLSIANQKTQERNLSVTWVEQDIRTFNSSMKYDLAVSYCDVVNYITDPQDLKSMFTHIYQALQTDGLFMFDIHSENYIEFLTNQTFAEVRDEVSYIWFCDEGEEPLSVQHDLSFFVKNDRGSYDRFDEFHEQRTFPVSFYQETLQQIGFDILGTYSDFSTDSLDEQADRIFFVCKK</sequence>
<reference evidence="3 4" key="1">
    <citation type="submission" date="2019-11" db="EMBL/GenBank/DDBJ databases">
        <authorList>
            <person name="Li J."/>
        </authorList>
    </citation>
    <scope>NUCLEOTIDE SEQUENCE [LARGE SCALE GENOMIC DNA]</scope>
    <source>
        <strain evidence="3 4">J4</strain>
    </source>
</reference>
<dbReference type="Proteomes" id="UP000480185">
    <property type="component" value="Unassembled WGS sequence"/>
</dbReference>
<dbReference type="GO" id="GO:0032259">
    <property type="term" value="P:methylation"/>
    <property type="evidence" value="ECO:0007669"/>
    <property type="project" value="UniProtKB-KW"/>
</dbReference>
<dbReference type="SUPFAM" id="SSF53335">
    <property type="entry name" value="S-adenosyl-L-methionine-dependent methyltransferases"/>
    <property type="match status" value="1"/>
</dbReference>
<dbReference type="RefSeq" id="WP_153728553.1">
    <property type="nucleotide sequence ID" value="NZ_WJNH01000005.1"/>
</dbReference>
<dbReference type="Gene3D" id="2.20.25.110">
    <property type="entry name" value="S-adenosyl-L-methionine-dependent methyltransferases"/>
    <property type="match status" value="1"/>
</dbReference>
<dbReference type="Pfam" id="PF13649">
    <property type="entry name" value="Methyltransf_25"/>
    <property type="match status" value="1"/>
</dbReference>
<dbReference type="InterPro" id="IPR041698">
    <property type="entry name" value="Methyltransf_25"/>
</dbReference>
<keyword evidence="3" id="KW-0489">Methyltransferase</keyword>
<dbReference type="AlphaFoldDB" id="A0A6G1X6M9"/>
<dbReference type="EMBL" id="WJNH01000005">
    <property type="protein sequence ID" value="MRG86661.1"/>
    <property type="molecule type" value="Genomic_DNA"/>
</dbReference>